<dbReference type="Pfam" id="PF02518">
    <property type="entry name" value="HATPase_c"/>
    <property type="match status" value="1"/>
</dbReference>
<dbReference type="GO" id="GO:0005524">
    <property type="term" value="F:ATP binding"/>
    <property type="evidence" value="ECO:0007669"/>
    <property type="project" value="UniProtKB-KW"/>
</dbReference>
<dbReference type="InterPro" id="IPR003661">
    <property type="entry name" value="HisK_dim/P_dom"/>
</dbReference>
<comment type="catalytic activity">
    <reaction evidence="1">
        <text>ATP + protein L-histidine = ADP + protein N-phospho-L-histidine.</text>
        <dbReference type="EC" id="2.7.13.3"/>
    </reaction>
</comment>
<evidence type="ECO:0000256" key="4">
    <source>
        <dbReference type="ARBA" id="ARBA00022679"/>
    </source>
</evidence>
<dbReference type="Gene3D" id="3.30.565.10">
    <property type="entry name" value="Histidine kinase-like ATPase, C-terminal domain"/>
    <property type="match status" value="1"/>
</dbReference>
<dbReference type="InterPro" id="IPR011009">
    <property type="entry name" value="Kinase-like_dom_sf"/>
</dbReference>
<keyword evidence="6 14" id="KW-0418">Kinase</keyword>
<dbReference type="Pfam" id="PF01590">
    <property type="entry name" value="GAF"/>
    <property type="match status" value="1"/>
</dbReference>
<dbReference type="CDD" id="cd14014">
    <property type="entry name" value="STKc_PknB_like"/>
    <property type="match status" value="1"/>
</dbReference>
<dbReference type="InterPro" id="IPR035965">
    <property type="entry name" value="PAS-like_dom_sf"/>
</dbReference>
<evidence type="ECO:0000256" key="8">
    <source>
        <dbReference type="ARBA" id="ARBA00023012"/>
    </source>
</evidence>
<keyword evidence="7" id="KW-0067">ATP-binding</keyword>
<dbReference type="SUPFAM" id="SSF47384">
    <property type="entry name" value="Homodimeric domain of signal transducing histidine kinase"/>
    <property type="match status" value="1"/>
</dbReference>
<evidence type="ECO:0000313" key="14">
    <source>
        <dbReference type="EMBL" id="CAB3805589.1"/>
    </source>
</evidence>
<dbReference type="CDD" id="cd00130">
    <property type="entry name" value="PAS"/>
    <property type="match status" value="1"/>
</dbReference>
<evidence type="ECO:0000256" key="5">
    <source>
        <dbReference type="ARBA" id="ARBA00022741"/>
    </source>
</evidence>
<evidence type="ECO:0000259" key="10">
    <source>
        <dbReference type="PROSITE" id="PS50011"/>
    </source>
</evidence>
<dbReference type="InterPro" id="IPR041664">
    <property type="entry name" value="AAA_16"/>
</dbReference>
<dbReference type="PANTHER" id="PTHR43642">
    <property type="entry name" value="HYBRID SIGNAL TRANSDUCTION HISTIDINE KINASE G"/>
    <property type="match status" value="1"/>
</dbReference>
<dbReference type="Pfam" id="PF13191">
    <property type="entry name" value="AAA_16"/>
    <property type="match status" value="1"/>
</dbReference>
<organism evidence="14 15">
    <name type="scientific">Paraburkholderia ultramafica</name>
    <dbReference type="NCBI Taxonomy" id="1544867"/>
    <lineage>
        <taxon>Bacteria</taxon>
        <taxon>Pseudomonadati</taxon>
        <taxon>Pseudomonadota</taxon>
        <taxon>Betaproteobacteria</taxon>
        <taxon>Burkholderiales</taxon>
        <taxon>Burkholderiaceae</taxon>
        <taxon>Paraburkholderia</taxon>
    </lineage>
</organism>
<dbReference type="Proteomes" id="UP000494365">
    <property type="component" value="Unassembled WGS sequence"/>
</dbReference>
<dbReference type="SMART" id="SM00388">
    <property type="entry name" value="HisKA"/>
    <property type="match status" value="1"/>
</dbReference>
<evidence type="ECO:0000313" key="15">
    <source>
        <dbReference type="Proteomes" id="UP000494365"/>
    </source>
</evidence>
<feature type="domain" description="Histidine kinase" evidence="11">
    <location>
        <begin position="1632"/>
        <end position="1848"/>
    </location>
</feature>
<dbReference type="NCBIfam" id="TIGR00229">
    <property type="entry name" value="sensory_box"/>
    <property type="match status" value="1"/>
</dbReference>
<dbReference type="Pfam" id="PF00069">
    <property type="entry name" value="Pkinase"/>
    <property type="match status" value="1"/>
</dbReference>
<dbReference type="InterPro" id="IPR003018">
    <property type="entry name" value="GAF"/>
</dbReference>
<evidence type="ECO:0000256" key="2">
    <source>
        <dbReference type="ARBA" id="ARBA00012438"/>
    </source>
</evidence>
<dbReference type="SMART" id="SM00387">
    <property type="entry name" value="HATPase_c"/>
    <property type="match status" value="1"/>
</dbReference>
<evidence type="ECO:0000259" key="12">
    <source>
        <dbReference type="PROSITE" id="PS50112"/>
    </source>
</evidence>
<dbReference type="SUPFAM" id="SSF55785">
    <property type="entry name" value="PYP-like sensor domain (PAS domain)"/>
    <property type="match status" value="1"/>
</dbReference>
<keyword evidence="8" id="KW-0902">Two-component regulatory system</keyword>
<keyword evidence="5" id="KW-0547">Nucleotide-binding</keyword>
<dbReference type="Gene3D" id="3.30.450.20">
    <property type="entry name" value="PAS domain"/>
    <property type="match status" value="1"/>
</dbReference>
<dbReference type="PROSITE" id="PS50011">
    <property type="entry name" value="PROTEIN_KINASE_DOM"/>
    <property type="match status" value="1"/>
</dbReference>
<dbReference type="Gene3D" id="1.10.287.130">
    <property type="match status" value="1"/>
</dbReference>
<keyword evidence="9" id="KW-0175">Coiled coil</keyword>
<dbReference type="RefSeq" id="WP_246279276.1">
    <property type="nucleotide sequence ID" value="NZ_CADIKK010000042.1"/>
</dbReference>
<proteinExistence type="predicted"/>
<keyword evidence="15" id="KW-1185">Reference proteome</keyword>
<dbReference type="FunFam" id="3.30.565.10:FF:000042">
    <property type="entry name" value="Two-component sensor histidine kinase KdpD"/>
    <property type="match status" value="1"/>
</dbReference>
<dbReference type="InterPro" id="IPR000700">
    <property type="entry name" value="PAS-assoc_C"/>
</dbReference>
<dbReference type="InterPro" id="IPR000014">
    <property type="entry name" value="PAS"/>
</dbReference>
<dbReference type="InterPro" id="IPR036097">
    <property type="entry name" value="HisK_dim/P_sf"/>
</dbReference>
<dbReference type="PROSITE" id="PS50113">
    <property type="entry name" value="PAC"/>
    <property type="match status" value="1"/>
</dbReference>
<evidence type="ECO:0000259" key="13">
    <source>
        <dbReference type="PROSITE" id="PS50113"/>
    </source>
</evidence>
<dbReference type="Gene3D" id="3.40.50.300">
    <property type="entry name" value="P-loop containing nucleotide triphosphate hydrolases"/>
    <property type="match status" value="1"/>
</dbReference>
<sequence length="1861" mass="205839">MNPVFRFGPLGDDRVEVLLEDGELALYRVWRDHPGDNGTVLAVRPTAEHPPPASLDRLAHEFGLKDELDGAWAVRPLELVREGGRTQLVFEDPGGEPIERLLGAPMEVGRVLHLAVGIAAALGKLHQRGLVHKDLKPAHILVNCADGQARLTGFGIASRLPRERQAPELPETIAGTLAYMAPEQTGRMNRSIDSRSDLYSLGVTLYQMLTGALPFTAAEPMEWVHCHIARKPVPPRERLATIPAPVSQIVMKLLAKTAEERYQTAAGVEHDLRRCLSDWERQRRIDDYPLGEHDTPDRLLIPEKLYGREREVDTLVAAFDRVVKSGVPEMVLVAGYSGIGKSSVVNELNKVLVPPRGLFASGKFDQYKRDIPYSTLVQVFQSLVRPLLGKRDTELASWRGTLLEALEPNARLMTDLIPELKLVIGDPPPVPELEPQQAQSRFQLVFRRFIGVFARAEHPMALFLDDLQWLDAATLDLVEDLLTRSDLQHLMLIGAYRDNEVDATHPLVAKLQAFRNAGAKIDEITLAPLAREHIEKLIADALHCEPERAAPLAQLVHLKTAGNPFFVIQFLNALAEEDLLTFDHDAACWSWDLDRIHAKGYTENVVDLMVGKLTRLTAETQQALQQFACLGNVAAIAMLSIVLRTLKEQVHAALWEAVRLELIERLDGSYKFIHDRVQEAAYSLIPKALRAKVHLRIGRLLAVQTPPEKRAEAIFDLVNQLNRGAALITSRDERAQLAEFNLLAGQRAKASTAYASALTYLNTGAELLEDDCWERRHELIFALELNRAECEFLTGQSSVAEGRLAALSNRATTTVEQAIVACLRMDVCTTLDQSGRAVAVCLDYLRHVGIEWSPHPKEDEVRREYERIGSLLGGRTIEDLIDLPPMEDPASLATLAVLTKALPPALFTDANLASLTMCKAVSLSLERGNCDGSCYAYVMLGMVAGARFGDYKTAFRFGQLGCDLVEKRGFDRYAARVYVGFGVIVAPWSQPVRSLRQWIGRALEAATRAGDLTFACYTNDALVTNLLMAGDSLAEVQREAEQGVEFAQKARFAFGVDVITPMLGLARTLRGLTPKFGSFDDAQFDERRYERRFSSNPNLAFAECWYWIRKLQARFLAGDYAAAMEASNRAQRVLWTSPSFLQTAEHHLYAALSRAAAFDSAAAGERQQHLDALAAHHRQLQVWADNCPENFENRAALVGAELARIEGRDADAMHLYEQAIRSARDNGFVHNEAIAYERASDFYRARGFDQIADLYLRNARYGYLCWGADGKVWQLDQTYPVLSGEQPTTRTVGAIGAPVEQLDLATVLKVSQAVSGEIVLDKLLDTLMRTAIEQAGGERGLLVLASGGEPRIKAAAAVEGGSLVVQVRDECVTTAMLPESVLHYVMRTRESLTLDDAVNQDPFGADPYICRQQVRSVLCLPLINQGELIGALYLENNLTPRAFAPARIAVLKLLASQAAMTLENARLYRGLAEREAKIRRLVDANIIGIFMWRLEGETPQAADAVLHEVNDAFLRMVGYDRDDFLSGRVRRSNLTPPEWRARTARAHDELMRTGTFQPYEKEYLRKDGTRVPVLVGTAAFEGGRQGVGFVLDLTERKRVEAEMREVERRYREAQTALEHANRVATMGQLVASIAHEIKQPIAANAMSAQAGLRWLNAQPPDWEEARRAFDQIVKGAKRASEVANWIRGLIKNAPPSKQQLQIGEAIAEVIALTRAEADRNGVSLRTQLAENLPLVEGDRIQLQQVTLNLVLNAIEAMSAVDERARELIISSGLDDSGDVLVSVRDSGPGVAAENVERVFEPFYTTKAAGMGMGLSICRSIMQAHGGRLWVTANVPRGAVFQFTVPVLALTGSASAGAIKSS</sequence>
<protein>
    <recommendedName>
        <fullName evidence="2">histidine kinase</fullName>
        <ecNumber evidence="2">2.7.13.3</ecNumber>
    </recommendedName>
</protein>
<dbReference type="Gene3D" id="3.30.450.40">
    <property type="match status" value="1"/>
</dbReference>
<evidence type="ECO:0000256" key="1">
    <source>
        <dbReference type="ARBA" id="ARBA00000085"/>
    </source>
</evidence>
<dbReference type="InterPro" id="IPR000719">
    <property type="entry name" value="Prot_kinase_dom"/>
</dbReference>
<dbReference type="InterPro" id="IPR029016">
    <property type="entry name" value="GAF-like_dom_sf"/>
</dbReference>
<dbReference type="PANTHER" id="PTHR43642:SF1">
    <property type="entry name" value="HYBRID SIGNAL TRANSDUCTION HISTIDINE KINASE G"/>
    <property type="match status" value="1"/>
</dbReference>
<dbReference type="GO" id="GO:0042802">
    <property type="term" value="F:identical protein binding"/>
    <property type="evidence" value="ECO:0007669"/>
    <property type="project" value="UniProtKB-ARBA"/>
</dbReference>
<feature type="coiled-coil region" evidence="9">
    <location>
        <begin position="1596"/>
        <end position="1623"/>
    </location>
</feature>
<dbReference type="InterPro" id="IPR036890">
    <property type="entry name" value="HATPase_C_sf"/>
</dbReference>
<dbReference type="SUPFAM" id="SSF55781">
    <property type="entry name" value="GAF domain-like"/>
    <property type="match status" value="1"/>
</dbReference>
<dbReference type="InterPro" id="IPR004358">
    <property type="entry name" value="Sig_transdc_His_kin-like_C"/>
</dbReference>
<dbReference type="EC" id="2.7.13.3" evidence="2"/>
<evidence type="ECO:0000256" key="3">
    <source>
        <dbReference type="ARBA" id="ARBA00022553"/>
    </source>
</evidence>
<dbReference type="InterPro" id="IPR053159">
    <property type="entry name" value="Hybrid_Histidine_Kinase"/>
</dbReference>
<dbReference type="GO" id="GO:0000155">
    <property type="term" value="F:phosphorelay sensor kinase activity"/>
    <property type="evidence" value="ECO:0007669"/>
    <property type="project" value="InterPro"/>
</dbReference>
<gene>
    <name evidence="14" type="primary">sasA_19</name>
    <name evidence="14" type="ORF">LMG28614_06224</name>
</gene>
<accession>A0A6S7BWB3</accession>
<dbReference type="PROSITE" id="PS50112">
    <property type="entry name" value="PAS"/>
    <property type="match status" value="1"/>
</dbReference>
<evidence type="ECO:0000256" key="9">
    <source>
        <dbReference type="SAM" id="Coils"/>
    </source>
</evidence>
<dbReference type="InterPro" id="IPR003594">
    <property type="entry name" value="HATPase_dom"/>
</dbReference>
<dbReference type="PROSITE" id="PS50109">
    <property type="entry name" value="HIS_KIN"/>
    <property type="match status" value="1"/>
</dbReference>
<feature type="domain" description="PAC" evidence="13">
    <location>
        <begin position="1557"/>
        <end position="1605"/>
    </location>
</feature>
<dbReference type="SMART" id="SM00065">
    <property type="entry name" value="GAF"/>
    <property type="match status" value="1"/>
</dbReference>
<dbReference type="SUPFAM" id="SSF52540">
    <property type="entry name" value="P-loop containing nucleoside triphosphate hydrolases"/>
    <property type="match status" value="1"/>
</dbReference>
<dbReference type="Pfam" id="PF13426">
    <property type="entry name" value="PAS_9"/>
    <property type="match status" value="1"/>
</dbReference>
<feature type="domain" description="Protein kinase" evidence="10">
    <location>
        <begin position="15"/>
        <end position="273"/>
    </location>
</feature>
<dbReference type="EMBL" id="CADIKK010000042">
    <property type="protein sequence ID" value="CAB3805589.1"/>
    <property type="molecule type" value="Genomic_DNA"/>
</dbReference>
<keyword evidence="3" id="KW-0597">Phosphoprotein</keyword>
<reference evidence="14 15" key="1">
    <citation type="submission" date="2020-04" db="EMBL/GenBank/DDBJ databases">
        <authorList>
            <person name="De Canck E."/>
        </authorList>
    </citation>
    <scope>NUCLEOTIDE SEQUENCE [LARGE SCALE GENOMIC DNA]</scope>
    <source>
        <strain evidence="14 15">LMG 28614</strain>
    </source>
</reference>
<keyword evidence="4 14" id="KW-0808">Transferase</keyword>
<evidence type="ECO:0000259" key="11">
    <source>
        <dbReference type="PROSITE" id="PS50109"/>
    </source>
</evidence>
<evidence type="ECO:0000256" key="7">
    <source>
        <dbReference type="ARBA" id="ARBA00022840"/>
    </source>
</evidence>
<dbReference type="SUPFAM" id="SSF56112">
    <property type="entry name" value="Protein kinase-like (PK-like)"/>
    <property type="match status" value="1"/>
</dbReference>
<dbReference type="Gene3D" id="1.10.510.10">
    <property type="entry name" value="Transferase(Phosphotransferase) domain 1"/>
    <property type="match status" value="1"/>
</dbReference>
<name>A0A6S7BWB3_9BURK</name>
<feature type="domain" description="PAS" evidence="12">
    <location>
        <begin position="1474"/>
        <end position="1554"/>
    </location>
</feature>
<dbReference type="InterPro" id="IPR027417">
    <property type="entry name" value="P-loop_NTPase"/>
</dbReference>
<dbReference type="SUPFAM" id="SSF55874">
    <property type="entry name" value="ATPase domain of HSP90 chaperone/DNA topoisomerase II/histidine kinase"/>
    <property type="match status" value="1"/>
</dbReference>
<dbReference type="SMART" id="SM00220">
    <property type="entry name" value="S_TKc"/>
    <property type="match status" value="1"/>
</dbReference>
<dbReference type="PRINTS" id="PR00344">
    <property type="entry name" value="BCTRLSENSOR"/>
</dbReference>
<dbReference type="InterPro" id="IPR005467">
    <property type="entry name" value="His_kinase_dom"/>
</dbReference>
<evidence type="ECO:0000256" key="6">
    <source>
        <dbReference type="ARBA" id="ARBA00022777"/>
    </source>
</evidence>
<dbReference type="CDD" id="cd00082">
    <property type="entry name" value="HisKA"/>
    <property type="match status" value="1"/>
</dbReference>